<evidence type="ECO:0000313" key="1">
    <source>
        <dbReference type="EMBL" id="TPG59479.1"/>
    </source>
</evidence>
<dbReference type="Proteomes" id="UP000317646">
    <property type="component" value="Unassembled WGS sequence"/>
</dbReference>
<gene>
    <name evidence="1" type="ORF">EAH73_21445</name>
</gene>
<name>A0A502GBL7_9BACT</name>
<evidence type="ECO:0000313" key="2">
    <source>
        <dbReference type="Proteomes" id="UP000317646"/>
    </source>
</evidence>
<dbReference type="EMBL" id="RCYZ01000013">
    <property type="protein sequence ID" value="TPG59479.1"/>
    <property type="molecule type" value="Genomic_DNA"/>
</dbReference>
<comment type="caution">
    <text evidence="1">The sequence shown here is derived from an EMBL/GenBank/DDBJ whole genome shotgun (WGS) entry which is preliminary data.</text>
</comment>
<keyword evidence="2" id="KW-1185">Reference proteome</keyword>
<dbReference type="InterPro" id="IPR014942">
    <property type="entry name" value="AbiEii"/>
</dbReference>
<organism evidence="1 2">
    <name type="scientific">Hymenobacter nivis</name>
    <dbReference type="NCBI Taxonomy" id="1850093"/>
    <lineage>
        <taxon>Bacteria</taxon>
        <taxon>Pseudomonadati</taxon>
        <taxon>Bacteroidota</taxon>
        <taxon>Cytophagia</taxon>
        <taxon>Cytophagales</taxon>
        <taxon>Hymenobacteraceae</taxon>
        <taxon>Hymenobacter</taxon>
    </lineage>
</organism>
<reference evidence="1 2" key="1">
    <citation type="journal article" date="2019" name="Environ. Microbiol.">
        <title>Species interactions and distinct microbial communities in high Arctic permafrost affected cryosols are associated with the CH4 and CO2 gas fluxes.</title>
        <authorList>
            <person name="Altshuler I."/>
            <person name="Hamel J."/>
            <person name="Turney S."/>
            <person name="Magnuson E."/>
            <person name="Levesque R."/>
            <person name="Greer C."/>
            <person name="Whyte L.G."/>
        </authorList>
    </citation>
    <scope>NUCLEOTIDE SEQUENCE [LARGE SCALE GENOMIC DNA]</scope>
    <source>
        <strain evidence="1 2">S9.2P</strain>
    </source>
</reference>
<dbReference type="OrthoDB" id="114489at2"/>
<dbReference type="RefSeq" id="WP_140469496.1">
    <property type="nucleotide sequence ID" value="NZ_RCYZ01000013.1"/>
</dbReference>
<protein>
    <submittedName>
        <fullName evidence="1">Uncharacterized protein</fullName>
    </submittedName>
</protein>
<dbReference type="AlphaFoldDB" id="A0A502GBL7"/>
<dbReference type="Pfam" id="PF08843">
    <property type="entry name" value="AbiEii"/>
    <property type="match status" value="1"/>
</dbReference>
<proteinExistence type="predicted"/>
<accession>A0A502GBL7</accession>
<sequence>MADASRNIPRLLAVGHALGPLRERVVFVGGAVVNLYSTTPTGAPEPRVTEDVDCIVEVAPRTAFYQLEEELRTLGFVNDVASGVICRWTHQGLTVDIMPTDPAILGFGNPWYAAGFAQAIPYTLPDDSVIQVLSPVYFLCTKLAALRDRGWGELRVSQDLEDIVHLVDNRAELRAELAQADASTRAYAQQQLRELLAHPAFAEALSWTVPYGADYAYQAALQQRLWELATDT</sequence>